<evidence type="ECO:0000256" key="2">
    <source>
        <dbReference type="ARBA" id="ARBA00022475"/>
    </source>
</evidence>
<comment type="caution">
    <text evidence="6">Lacks conserved residue(s) required for the propagation of feature annotation.</text>
</comment>
<keyword evidence="6" id="KW-0807">Transducer</keyword>
<feature type="transmembrane region" description="Helical" evidence="6">
    <location>
        <begin position="40"/>
        <end position="60"/>
    </location>
</feature>
<feature type="transmembrane region" description="Helical" evidence="6">
    <location>
        <begin position="9"/>
        <end position="28"/>
    </location>
</feature>
<evidence type="ECO:0000256" key="6">
    <source>
        <dbReference type="RuleBase" id="RU363108"/>
    </source>
</evidence>
<dbReference type="OMA" id="QWEMSVL"/>
<evidence type="ECO:0000256" key="5">
    <source>
        <dbReference type="ARBA" id="ARBA00023136"/>
    </source>
</evidence>
<evidence type="ECO:0000313" key="7">
    <source>
        <dbReference type="EMBL" id="EDX01977.1"/>
    </source>
</evidence>
<dbReference type="HOGENOM" id="CLU_742431_0_0_1"/>
<keyword evidence="8" id="KW-1185">Reference proteome</keyword>
<dbReference type="Pfam" id="PF08395">
    <property type="entry name" value="7tm_7"/>
    <property type="match status" value="1"/>
</dbReference>
<reference evidence="7 8" key="1">
    <citation type="journal article" date="2007" name="Nature">
        <title>Evolution of genes and genomes on the Drosophila phylogeny.</title>
        <authorList>
            <consortium name="Drosophila 12 Genomes Consortium"/>
            <person name="Clark A.G."/>
            <person name="Eisen M.B."/>
            <person name="Smith D.R."/>
            <person name="Bergman C.M."/>
            <person name="Oliver B."/>
            <person name="Markow T.A."/>
            <person name="Kaufman T.C."/>
            <person name="Kellis M."/>
            <person name="Gelbart W."/>
            <person name="Iyer V.N."/>
            <person name="Pollard D.A."/>
            <person name="Sackton T.B."/>
            <person name="Larracuente A.M."/>
            <person name="Singh N.D."/>
            <person name="Abad J.P."/>
            <person name="Abt D.N."/>
            <person name="Adryan B."/>
            <person name="Aguade M."/>
            <person name="Akashi H."/>
            <person name="Anderson W.W."/>
            <person name="Aquadro C.F."/>
            <person name="Ardell D.H."/>
            <person name="Arguello R."/>
            <person name="Artieri C.G."/>
            <person name="Barbash D.A."/>
            <person name="Barker D."/>
            <person name="Barsanti P."/>
            <person name="Batterham P."/>
            <person name="Batzoglou S."/>
            <person name="Begun D."/>
            <person name="Bhutkar A."/>
            <person name="Blanco E."/>
            <person name="Bosak S.A."/>
            <person name="Bradley R.K."/>
            <person name="Brand A.D."/>
            <person name="Brent M.R."/>
            <person name="Brooks A.N."/>
            <person name="Brown R.H."/>
            <person name="Butlin R.K."/>
            <person name="Caggese C."/>
            <person name="Calvi B.R."/>
            <person name="Bernardo de Carvalho A."/>
            <person name="Caspi A."/>
            <person name="Castrezana S."/>
            <person name="Celniker S.E."/>
            <person name="Chang J.L."/>
            <person name="Chapple C."/>
            <person name="Chatterji S."/>
            <person name="Chinwalla A."/>
            <person name="Civetta A."/>
            <person name="Clifton S.W."/>
            <person name="Comeron J.M."/>
            <person name="Costello J.C."/>
            <person name="Coyne J.A."/>
            <person name="Daub J."/>
            <person name="David R.G."/>
            <person name="Delcher A.L."/>
            <person name="Delehaunty K."/>
            <person name="Do C.B."/>
            <person name="Ebling H."/>
            <person name="Edwards K."/>
            <person name="Eickbush T."/>
            <person name="Evans J.D."/>
            <person name="Filipski A."/>
            <person name="Findeiss S."/>
            <person name="Freyhult E."/>
            <person name="Fulton L."/>
            <person name="Fulton R."/>
            <person name="Garcia A.C."/>
            <person name="Gardiner A."/>
            <person name="Garfield D.A."/>
            <person name="Garvin B.E."/>
            <person name="Gibson G."/>
            <person name="Gilbert D."/>
            <person name="Gnerre S."/>
            <person name="Godfrey J."/>
            <person name="Good R."/>
            <person name="Gotea V."/>
            <person name="Gravely B."/>
            <person name="Greenberg A.J."/>
            <person name="Griffiths-Jones S."/>
            <person name="Gross S."/>
            <person name="Guigo R."/>
            <person name="Gustafson E.A."/>
            <person name="Haerty W."/>
            <person name="Hahn M.W."/>
            <person name="Halligan D.L."/>
            <person name="Halpern A.L."/>
            <person name="Halter G.M."/>
            <person name="Han M.V."/>
            <person name="Heger A."/>
            <person name="Hillier L."/>
            <person name="Hinrichs A.S."/>
            <person name="Holmes I."/>
            <person name="Hoskins R.A."/>
            <person name="Hubisz M.J."/>
            <person name="Hultmark D."/>
            <person name="Huntley M.A."/>
            <person name="Jaffe D.B."/>
            <person name="Jagadeeshan S."/>
            <person name="Jeck W.R."/>
            <person name="Johnson J."/>
            <person name="Jones C.D."/>
            <person name="Jordan W.C."/>
            <person name="Karpen G.H."/>
            <person name="Kataoka E."/>
            <person name="Keightley P.D."/>
            <person name="Kheradpour P."/>
            <person name="Kirkness E.F."/>
            <person name="Koerich L.B."/>
            <person name="Kristiansen K."/>
            <person name="Kudrna D."/>
            <person name="Kulathinal R.J."/>
            <person name="Kumar S."/>
            <person name="Kwok R."/>
            <person name="Lander E."/>
            <person name="Langley C.H."/>
            <person name="Lapoint R."/>
            <person name="Lazzaro B.P."/>
            <person name="Lee S.J."/>
            <person name="Levesque L."/>
            <person name="Li R."/>
            <person name="Lin C.F."/>
            <person name="Lin M.F."/>
            <person name="Lindblad-Toh K."/>
            <person name="Llopart A."/>
            <person name="Long M."/>
            <person name="Low L."/>
            <person name="Lozovsky E."/>
            <person name="Lu J."/>
            <person name="Luo M."/>
            <person name="Machado C.A."/>
            <person name="Makalowski W."/>
            <person name="Marzo M."/>
            <person name="Matsuda M."/>
            <person name="Matzkin L."/>
            <person name="McAllister B."/>
            <person name="McBride C.S."/>
            <person name="McKernan B."/>
            <person name="McKernan K."/>
            <person name="Mendez-Lago M."/>
            <person name="Minx P."/>
            <person name="Mollenhauer M.U."/>
            <person name="Montooth K."/>
            <person name="Mount S.M."/>
            <person name="Mu X."/>
            <person name="Myers E."/>
            <person name="Negre B."/>
            <person name="Newfeld S."/>
            <person name="Nielsen R."/>
            <person name="Noor M.A."/>
            <person name="O'Grady P."/>
            <person name="Pachter L."/>
            <person name="Papaceit M."/>
            <person name="Parisi M.J."/>
            <person name="Parisi M."/>
            <person name="Parts L."/>
            <person name="Pedersen J.S."/>
            <person name="Pesole G."/>
            <person name="Phillippy A.M."/>
            <person name="Ponting C.P."/>
            <person name="Pop M."/>
            <person name="Porcelli D."/>
            <person name="Powell J.R."/>
            <person name="Prohaska S."/>
            <person name="Pruitt K."/>
            <person name="Puig M."/>
            <person name="Quesneville H."/>
            <person name="Ram K.R."/>
            <person name="Rand D."/>
            <person name="Rasmussen M.D."/>
            <person name="Reed L.K."/>
            <person name="Reenan R."/>
            <person name="Reily A."/>
            <person name="Remington K.A."/>
            <person name="Rieger T.T."/>
            <person name="Ritchie M.G."/>
            <person name="Robin C."/>
            <person name="Rogers Y.H."/>
            <person name="Rohde C."/>
            <person name="Rozas J."/>
            <person name="Rubenfield M.J."/>
            <person name="Ruiz A."/>
            <person name="Russo S."/>
            <person name="Salzberg S.L."/>
            <person name="Sanchez-Gracia A."/>
            <person name="Saranga D.J."/>
            <person name="Sato H."/>
            <person name="Schaeffer S.W."/>
            <person name="Schatz M.C."/>
            <person name="Schlenke T."/>
            <person name="Schwartz R."/>
            <person name="Segarra C."/>
            <person name="Singh R.S."/>
            <person name="Sirot L."/>
            <person name="Sirota M."/>
            <person name="Sisneros N.B."/>
            <person name="Smith C.D."/>
            <person name="Smith T.F."/>
            <person name="Spieth J."/>
            <person name="Stage D.E."/>
            <person name="Stark A."/>
            <person name="Stephan W."/>
            <person name="Strausberg R.L."/>
            <person name="Strempel S."/>
            <person name="Sturgill D."/>
            <person name="Sutton G."/>
            <person name="Sutton G.G."/>
            <person name="Tao W."/>
            <person name="Teichmann S."/>
            <person name="Tobari Y.N."/>
            <person name="Tomimura Y."/>
            <person name="Tsolas J.M."/>
            <person name="Valente V.L."/>
            <person name="Venter E."/>
            <person name="Venter J.C."/>
            <person name="Vicario S."/>
            <person name="Vieira F.G."/>
            <person name="Vilella A.J."/>
            <person name="Villasante A."/>
            <person name="Walenz B."/>
            <person name="Wang J."/>
            <person name="Wasserman M."/>
            <person name="Watts T."/>
            <person name="Wilson D."/>
            <person name="Wilson R.K."/>
            <person name="Wing R.A."/>
            <person name="Wolfner M.F."/>
            <person name="Wong A."/>
            <person name="Wong G.K."/>
            <person name="Wu C.I."/>
            <person name="Wu G."/>
            <person name="Yamamoto D."/>
            <person name="Yang H.P."/>
            <person name="Yang S.P."/>
            <person name="Yorke J.A."/>
            <person name="Yoshida K."/>
            <person name="Zdobnov E."/>
            <person name="Zhang P."/>
            <person name="Zhang Y."/>
            <person name="Zimin A.V."/>
            <person name="Baldwin J."/>
            <person name="Abdouelleil A."/>
            <person name="Abdulkadir J."/>
            <person name="Abebe A."/>
            <person name="Abera B."/>
            <person name="Abreu J."/>
            <person name="Acer S.C."/>
            <person name="Aftuck L."/>
            <person name="Alexander A."/>
            <person name="An P."/>
            <person name="Anderson E."/>
            <person name="Anderson S."/>
            <person name="Arachi H."/>
            <person name="Azer M."/>
            <person name="Bachantsang P."/>
            <person name="Barry A."/>
            <person name="Bayul T."/>
            <person name="Berlin A."/>
            <person name="Bessette D."/>
            <person name="Bloom T."/>
            <person name="Blye J."/>
            <person name="Boguslavskiy L."/>
            <person name="Bonnet C."/>
            <person name="Boukhgalter B."/>
            <person name="Bourzgui I."/>
            <person name="Brown A."/>
            <person name="Cahill P."/>
            <person name="Channer S."/>
            <person name="Cheshatsang Y."/>
            <person name="Chuda L."/>
            <person name="Citroen M."/>
            <person name="Collymore A."/>
            <person name="Cooke P."/>
            <person name="Costello M."/>
            <person name="D'Aco K."/>
            <person name="Daza R."/>
            <person name="De Haan G."/>
            <person name="DeGray S."/>
            <person name="DeMaso C."/>
            <person name="Dhargay N."/>
            <person name="Dooley K."/>
            <person name="Dooley E."/>
            <person name="Doricent M."/>
            <person name="Dorje P."/>
            <person name="Dorjee K."/>
            <person name="Dupes A."/>
            <person name="Elong R."/>
            <person name="Falk J."/>
            <person name="Farina A."/>
            <person name="Faro S."/>
            <person name="Ferguson D."/>
            <person name="Fisher S."/>
            <person name="Foley C.D."/>
            <person name="Franke A."/>
            <person name="Friedrich D."/>
            <person name="Gadbois L."/>
            <person name="Gearin G."/>
            <person name="Gearin C.R."/>
            <person name="Giannoukos G."/>
            <person name="Goode T."/>
            <person name="Graham J."/>
            <person name="Grandbois E."/>
            <person name="Grewal S."/>
            <person name="Gyaltsen K."/>
            <person name="Hafez N."/>
            <person name="Hagos B."/>
            <person name="Hall J."/>
            <person name="Henson C."/>
            <person name="Hollinger A."/>
            <person name="Honan T."/>
            <person name="Huard M.D."/>
            <person name="Hughes L."/>
            <person name="Hurhula B."/>
            <person name="Husby M.E."/>
            <person name="Kamat A."/>
            <person name="Kanga B."/>
            <person name="Kashin S."/>
            <person name="Khazanovich D."/>
            <person name="Kisner P."/>
            <person name="Lance K."/>
            <person name="Lara M."/>
            <person name="Lee W."/>
            <person name="Lennon N."/>
            <person name="Letendre F."/>
            <person name="LeVine R."/>
            <person name="Lipovsky A."/>
            <person name="Liu X."/>
            <person name="Liu J."/>
            <person name="Liu S."/>
            <person name="Lokyitsang T."/>
            <person name="Lokyitsang Y."/>
            <person name="Lubonja R."/>
            <person name="Lui A."/>
            <person name="MacDonald P."/>
            <person name="Magnisalis V."/>
            <person name="Maru K."/>
            <person name="Matthews C."/>
            <person name="McCusker W."/>
            <person name="McDonough S."/>
            <person name="Mehta T."/>
            <person name="Meldrim J."/>
            <person name="Meneus L."/>
            <person name="Mihai O."/>
            <person name="Mihalev A."/>
            <person name="Mihova T."/>
            <person name="Mittelman R."/>
            <person name="Mlenga V."/>
            <person name="Montmayeur A."/>
            <person name="Mulrain L."/>
            <person name="Navidi A."/>
            <person name="Naylor J."/>
            <person name="Negash T."/>
            <person name="Nguyen T."/>
            <person name="Nguyen N."/>
            <person name="Nicol R."/>
            <person name="Norbu C."/>
            <person name="Norbu N."/>
            <person name="Novod N."/>
            <person name="O'Neill B."/>
            <person name="Osman S."/>
            <person name="Markiewicz E."/>
            <person name="Oyono O.L."/>
            <person name="Patti C."/>
            <person name="Phunkhang P."/>
            <person name="Pierre F."/>
            <person name="Priest M."/>
            <person name="Raghuraman S."/>
            <person name="Rege F."/>
            <person name="Reyes R."/>
            <person name="Rise C."/>
            <person name="Rogov P."/>
            <person name="Ross K."/>
            <person name="Ryan E."/>
            <person name="Settipalli S."/>
            <person name="Shea T."/>
            <person name="Sherpa N."/>
            <person name="Shi L."/>
            <person name="Shih D."/>
            <person name="Sparrow T."/>
            <person name="Spaulding J."/>
            <person name="Stalker J."/>
            <person name="Stange-Thomann N."/>
            <person name="Stavropoulos S."/>
            <person name="Stone C."/>
            <person name="Strader C."/>
            <person name="Tesfaye S."/>
            <person name="Thomson T."/>
            <person name="Thoulutsang Y."/>
            <person name="Thoulutsang D."/>
            <person name="Topham K."/>
            <person name="Topping I."/>
            <person name="Tsamla T."/>
            <person name="Vassiliev H."/>
            <person name="Vo A."/>
            <person name="Wangchuk T."/>
            <person name="Wangdi T."/>
            <person name="Weiand M."/>
            <person name="Wilkinson J."/>
            <person name="Wilson A."/>
            <person name="Yadav S."/>
            <person name="Young G."/>
            <person name="Yu Q."/>
            <person name="Zembek L."/>
            <person name="Zhong D."/>
            <person name="Zimmer A."/>
            <person name="Zwirko Z."/>
            <person name="Jaffe D.B."/>
            <person name="Alvarez P."/>
            <person name="Brockman W."/>
            <person name="Butler J."/>
            <person name="Chin C."/>
            <person name="Gnerre S."/>
            <person name="Grabherr M."/>
            <person name="Kleber M."/>
            <person name="Mauceli E."/>
            <person name="MacCallum I."/>
        </authorList>
    </citation>
    <scope>NUCLEOTIDE SEQUENCE [LARGE SCALE GENOMIC DNA]</scope>
    <source>
        <strain evidence="8">Tai18E2 / Tucson 14021-0261.01</strain>
    </source>
</reference>
<feature type="transmembrane region" description="Helical" evidence="6">
    <location>
        <begin position="274"/>
        <end position="294"/>
    </location>
</feature>
<name>B4PYB5_DROYA</name>
<feature type="transmembrane region" description="Helical" evidence="6">
    <location>
        <begin position="232"/>
        <end position="254"/>
    </location>
</feature>
<keyword evidence="4 6" id="KW-1133">Transmembrane helix</keyword>
<dbReference type="OrthoDB" id="7863234at2759"/>
<keyword evidence="2 6" id="KW-1003">Cell membrane</keyword>
<evidence type="ECO:0000313" key="8">
    <source>
        <dbReference type="Proteomes" id="UP000002282"/>
    </source>
</evidence>
<protein>
    <recommendedName>
        <fullName evidence="6">Gustatory receptor</fullName>
    </recommendedName>
</protein>
<comment type="similarity">
    <text evidence="6">Belongs to the insect chemoreceptor superfamily. Gustatory receptor (GR) family.</text>
</comment>
<dbReference type="KEGG" id="dya:Dyak_GE17300"/>
<evidence type="ECO:0000256" key="3">
    <source>
        <dbReference type="ARBA" id="ARBA00022692"/>
    </source>
</evidence>
<dbReference type="InterPro" id="IPR013604">
    <property type="entry name" value="7TM_chemorcpt"/>
</dbReference>
<dbReference type="GO" id="GO:0050909">
    <property type="term" value="P:sensory perception of taste"/>
    <property type="evidence" value="ECO:0007669"/>
    <property type="project" value="InterPro"/>
</dbReference>
<comment type="function">
    <text evidence="6">Gustatory receptor which mediates acceptance or avoidance behavior, depending on its substrates.</text>
</comment>
<dbReference type="Proteomes" id="UP000002282">
    <property type="component" value="Chromosome X"/>
</dbReference>
<evidence type="ECO:0000256" key="1">
    <source>
        <dbReference type="ARBA" id="ARBA00004651"/>
    </source>
</evidence>
<dbReference type="AlphaFoldDB" id="B4PYB5"/>
<organism evidence="7 8">
    <name type="scientific">Drosophila yakuba</name>
    <name type="common">Fruit fly</name>
    <dbReference type="NCBI Taxonomy" id="7245"/>
    <lineage>
        <taxon>Eukaryota</taxon>
        <taxon>Metazoa</taxon>
        <taxon>Ecdysozoa</taxon>
        <taxon>Arthropoda</taxon>
        <taxon>Hexapoda</taxon>
        <taxon>Insecta</taxon>
        <taxon>Pterygota</taxon>
        <taxon>Neoptera</taxon>
        <taxon>Endopterygota</taxon>
        <taxon>Diptera</taxon>
        <taxon>Brachycera</taxon>
        <taxon>Muscomorpha</taxon>
        <taxon>Ephydroidea</taxon>
        <taxon>Drosophilidae</taxon>
        <taxon>Drosophila</taxon>
        <taxon>Sophophora</taxon>
    </lineage>
</organism>
<dbReference type="GO" id="GO:0005886">
    <property type="term" value="C:plasma membrane"/>
    <property type="evidence" value="ECO:0007669"/>
    <property type="project" value="UniProtKB-SubCell"/>
</dbReference>
<proteinExistence type="inferred from homology"/>
<dbReference type="eggNOG" id="ENOG502T8PX">
    <property type="taxonomic scope" value="Eukaryota"/>
</dbReference>
<feature type="transmembrane region" description="Helical" evidence="6">
    <location>
        <begin position="351"/>
        <end position="372"/>
    </location>
</feature>
<comment type="subcellular location">
    <subcellularLocation>
        <location evidence="1 6">Cell membrane</location>
        <topology evidence="1 6">Multi-pass membrane protein</topology>
    </subcellularLocation>
</comment>
<dbReference type="EMBL" id="CM000162">
    <property type="protein sequence ID" value="EDX01977.1"/>
    <property type="molecule type" value="Genomic_DNA"/>
</dbReference>
<keyword evidence="3 6" id="KW-0812">Transmembrane</keyword>
<dbReference type="GO" id="GO:0007165">
    <property type="term" value="P:signal transduction"/>
    <property type="evidence" value="ECO:0007669"/>
    <property type="project" value="UniProtKB-KW"/>
</dbReference>
<evidence type="ECO:0000256" key="4">
    <source>
        <dbReference type="ARBA" id="ARBA00022989"/>
    </source>
</evidence>
<sequence>MRLGKLSRLALRFWMGFILVLGFSSHYYSPTRRSLVHSRILQTFDWLLMAINLVAFYAYYKYAQTYFMEATFRRQGFVIQVSTCNVFQQLMMTVTNIVWHLLFEREVCETYNEVSRILEQDLKLEEHSRFYCLAFLAKILNFLHNMNFGLSVIIHWGLRPFSAWDLLANLYFVYNSLARDAVHVVYVLLLLKLSEALRLNGQQEHGSYSGLMKLLHRQERLLGIGRRVHQMFTWLVAMALFYLVFFNTATIYLGYSVFAQKHDPLGLYATGWKLLFMVFSFLVILWDVLLLQIICEKLLAEENQVCASPKDVASSRTTYRQWDMSVLRRAIRRASPENNVFGMFRMDMRCAFALISCSLSYGIIIIQIGYIAD</sequence>
<keyword evidence="5 6" id="KW-0472">Membrane</keyword>
<dbReference type="PhylomeDB" id="B4PYB5"/>
<reference evidence="7 8" key="2">
    <citation type="journal article" date="2007" name="PLoS Biol.">
        <title>Principles of genome evolution in the Drosophila melanogaster species group.</title>
        <authorList>
            <person name="Ranz J.M."/>
            <person name="Maurin D."/>
            <person name="Chan Y.S."/>
            <person name="von Grotthuss M."/>
            <person name="Hillier L.W."/>
            <person name="Roote J."/>
            <person name="Ashburner M."/>
            <person name="Bergman C.M."/>
        </authorList>
    </citation>
    <scope>NUCLEOTIDE SEQUENCE [LARGE SCALE GENOMIC DNA]</scope>
    <source>
        <strain evidence="8">Tai18E2 / Tucson 14021-0261.01</strain>
    </source>
</reference>
<gene>
    <name evidence="7" type="primary">Dyak\GE17300</name>
    <name evidence="7" type="synonym">dyak_GLEANR_18642</name>
    <name evidence="7" type="synonym">GE17300</name>
    <name evidence="7" type="ORF">Dyak_GE17300</name>
</gene>
<keyword evidence="6" id="KW-0675">Receptor</keyword>
<accession>B4PYB5</accession>